<keyword evidence="7" id="KW-0732">Signal</keyword>
<evidence type="ECO:0008006" key="10">
    <source>
        <dbReference type="Google" id="ProtNLM"/>
    </source>
</evidence>
<dbReference type="eggNOG" id="COG3336">
    <property type="taxonomic scope" value="Bacteria"/>
</dbReference>
<keyword evidence="4 6" id="KW-1133">Transmembrane helix</keyword>
<reference evidence="8 9" key="1">
    <citation type="submission" date="2010-04" db="EMBL/GenBank/DDBJ databases">
        <title>The genome of Herbaspirillum seropedicae SmR1, an endophytic, nitrogen-fixing, plant-growth promoting beta-Proteobacteria.</title>
        <authorList>
            <person name="Pedrosa F.O."/>
            <person name="Monteiro R.A."/>
            <person name="Wassem R."/>
            <person name="Cruz L.M."/>
            <person name="Ayub R.A."/>
            <person name="Colauto N.B."/>
            <person name="Fernandez M.A."/>
            <person name="Fungaro M.H.P."/>
            <person name="Grisard E.C."/>
            <person name="Hungria M."/>
            <person name="Madeira H.M.F."/>
            <person name="Nodari R.O."/>
            <person name="Osaku C.A."/>
            <person name="Petzl-Erler M.L."/>
            <person name="Terenzi H."/>
            <person name="Vieira L.G.E."/>
            <person name="Almeida M.I.M."/>
            <person name="Alves L.R."/>
            <person name="Arantes O.M.N."/>
            <person name="Balsanelli E."/>
            <person name="Barcellos F.G."/>
            <person name="Baura V.A."/>
            <person name="Binde D.R."/>
            <person name="Campo R.J."/>
            <person name="Chubatsu L.S."/>
            <person name="Chueire L.M.O."/>
            <person name="Ciferri R.R."/>
            <person name="Correa L.C."/>
            <person name="da Conceicao Silva J.L."/>
            <person name="Dabul A.N.G."/>
            <person name="Dambros B.P."/>
            <person name="Faoro H."/>
            <person name="Favetti A."/>
            <person name="Friedermann G."/>
            <person name="Furlaneto M.C."/>
            <person name="Gasques L.S."/>
            <person name="Gimenes C.C.T."/>
            <person name="Gioppo N.M.R."/>
            <person name="Glienke-Blanco C."/>
            <person name="Godoy L.P."/>
            <person name="Guerra M.P."/>
            <person name="Karp S."/>
            <person name="Kava-Cordeiro V."/>
            <person name="Margarido V.P."/>
            <person name="Mathioni S.M."/>
            <person name="Menck-Soares M.A."/>
            <person name="Murace N.K."/>
            <person name="Nicolas M.F."/>
            <person name="Oliveira C.E.C."/>
            <person name="Pagnan N.A.B."/>
            <person name="Pamphile J.A."/>
            <person name="Patussi E.V."/>
            <person name="Pereira L.F.P."/>
            <person name="Pereira-Ferrari L."/>
            <person name="Pinto F.G.S."/>
            <person name="Precoma C."/>
            <person name="Prioli A.J."/>
            <person name="Prioli S.M.A.P."/>
            <person name="Raittz R.T."/>
            <person name="Ramos H.J.O."/>
            <person name="Ribeiro E.M.S.F."/>
            <person name="Rigo L.U."/>
            <person name="Rocha C.L.M.S.C."/>
            <person name="Rocha S.N."/>
            <person name="Santos K."/>
            <person name="Satori D."/>
            <person name="Silva A.G."/>
            <person name="Simao R.C.G."/>
            <person name="Soares M.A.M."/>
            <person name="Souza E.M."/>
            <person name="Steffens M.B.R."/>
            <person name="Steindel M."/>
            <person name="Tadra-Sfeir M.Z."/>
            <person name="Takahashi E.K."/>
            <person name="Torres R.A."/>
            <person name="Valle J.S."/>
            <person name="Vernal J.I."/>
            <person name="Vilas-Boas L.A."/>
            <person name="Watanabe M.A.E."/>
            <person name="Weiss V.A."/>
            <person name="Yates M.A."/>
            <person name="Souza E.M."/>
        </authorList>
    </citation>
    <scope>NUCLEOTIDE SEQUENCE [LARGE SCALE GENOMIC DNA]</scope>
    <source>
        <strain evidence="8 9">SmR1</strain>
    </source>
</reference>
<evidence type="ECO:0000256" key="7">
    <source>
        <dbReference type="SAM" id="SignalP"/>
    </source>
</evidence>
<evidence type="ECO:0000256" key="5">
    <source>
        <dbReference type="ARBA" id="ARBA00023136"/>
    </source>
</evidence>
<sequence>MRYRLPWSVSLLLVACPLPGAAHTLGIAAADTTRWNDEPWLIGTVLLSLLLYLRGHGRLRARRVASSAQLACFGSGWLCLAAALLSPIDTAGAASFAAHMVQHELLMIAAAPLLIAGRPVKAWLWALPAGWRKPVGRWFGRRAWLSWIRQLSRPLPAWLIHFAAVWGWHVPACFEAALRHEALHMTQHLSFFVSALLFWWSVLASWRRTQPDHGALLYLFSTMMHTSALGALLALSSRLWYPAYGELPWSYGISPLEDQQLGGLIMWIPGALSYVIVALVLCARWLKGGDDEAVHPA</sequence>
<dbReference type="InterPro" id="IPR019108">
    <property type="entry name" value="Caa3_assmbl_CtaG-rel"/>
</dbReference>
<dbReference type="KEGG" id="hse:Hsero_2309"/>
<evidence type="ECO:0000313" key="9">
    <source>
        <dbReference type="Proteomes" id="UP000000329"/>
    </source>
</evidence>
<evidence type="ECO:0000256" key="3">
    <source>
        <dbReference type="ARBA" id="ARBA00022692"/>
    </source>
</evidence>
<evidence type="ECO:0000313" key="8">
    <source>
        <dbReference type="EMBL" id="ADJ63808.1"/>
    </source>
</evidence>
<feature type="chain" id="PRO_5003115636" description="Cytochrome c oxidase assembly protein" evidence="7">
    <location>
        <begin position="23"/>
        <end position="297"/>
    </location>
</feature>
<feature type="transmembrane region" description="Helical" evidence="6">
    <location>
        <begin position="105"/>
        <end position="130"/>
    </location>
</feature>
<dbReference type="EMBL" id="CP002039">
    <property type="protein sequence ID" value="ADJ63808.1"/>
    <property type="molecule type" value="Genomic_DNA"/>
</dbReference>
<feature type="transmembrane region" description="Helical" evidence="6">
    <location>
        <begin position="261"/>
        <end position="282"/>
    </location>
</feature>
<dbReference type="PROSITE" id="PS51257">
    <property type="entry name" value="PROKAR_LIPOPROTEIN"/>
    <property type="match status" value="1"/>
</dbReference>
<protein>
    <recommendedName>
        <fullName evidence="10">Cytochrome c oxidase assembly protein</fullName>
    </recommendedName>
</protein>
<keyword evidence="5 6" id="KW-0472">Membrane</keyword>
<evidence type="ECO:0000256" key="6">
    <source>
        <dbReference type="SAM" id="Phobius"/>
    </source>
</evidence>
<feature type="signal peptide" evidence="7">
    <location>
        <begin position="1"/>
        <end position="22"/>
    </location>
</feature>
<keyword evidence="2" id="KW-1003">Cell membrane</keyword>
<gene>
    <name evidence="8" type="ordered locus">Hsero_2309</name>
</gene>
<dbReference type="STRING" id="757424.Hsero_2309"/>
<feature type="transmembrane region" description="Helical" evidence="6">
    <location>
        <begin position="218"/>
        <end position="241"/>
    </location>
</feature>
<evidence type="ECO:0000256" key="2">
    <source>
        <dbReference type="ARBA" id="ARBA00022475"/>
    </source>
</evidence>
<feature type="transmembrane region" description="Helical" evidence="6">
    <location>
        <begin position="189"/>
        <end position="206"/>
    </location>
</feature>
<dbReference type="AlphaFoldDB" id="D8IV69"/>
<dbReference type="GO" id="GO:0005886">
    <property type="term" value="C:plasma membrane"/>
    <property type="evidence" value="ECO:0007669"/>
    <property type="project" value="UniProtKB-SubCell"/>
</dbReference>
<dbReference type="Pfam" id="PF09678">
    <property type="entry name" value="Caa3_CtaG"/>
    <property type="match status" value="1"/>
</dbReference>
<organism evidence="8 9">
    <name type="scientific">Herbaspirillum seropedicae (strain SmR1)</name>
    <dbReference type="NCBI Taxonomy" id="757424"/>
    <lineage>
        <taxon>Bacteria</taxon>
        <taxon>Pseudomonadati</taxon>
        <taxon>Pseudomonadota</taxon>
        <taxon>Betaproteobacteria</taxon>
        <taxon>Burkholderiales</taxon>
        <taxon>Oxalobacteraceae</taxon>
        <taxon>Herbaspirillum</taxon>
    </lineage>
</organism>
<feature type="transmembrane region" description="Helical" evidence="6">
    <location>
        <begin position="67"/>
        <end position="85"/>
    </location>
</feature>
<evidence type="ECO:0000256" key="1">
    <source>
        <dbReference type="ARBA" id="ARBA00004651"/>
    </source>
</evidence>
<feature type="transmembrane region" description="Helical" evidence="6">
    <location>
        <begin position="40"/>
        <end position="55"/>
    </location>
</feature>
<keyword evidence="9" id="KW-1185">Reference proteome</keyword>
<accession>D8IV69</accession>
<dbReference type="OrthoDB" id="9808789at2"/>
<feature type="transmembrane region" description="Helical" evidence="6">
    <location>
        <begin position="151"/>
        <end position="169"/>
    </location>
</feature>
<dbReference type="RefSeq" id="WP_013234287.1">
    <property type="nucleotide sequence ID" value="NC_014323.1"/>
</dbReference>
<keyword evidence="3 6" id="KW-0812">Transmembrane</keyword>
<comment type="subcellular location">
    <subcellularLocation>
        <location evidence="1">Cell membrane</location>
        <topology evidence="1">Multi-pass membrane protein</topology>
    </subcellularLocation>
</comment>
<dbReference type="GeneID" id="29390048"/>
<evidence type="ECO:0000256" key="4">
    <source>
        <dbReference type="ARBA" id="ARBA00022989"/>
    </source>
</evidence>
<dbReference type="HOGENOM" id="CLU_054944_0_1_4"/>
<dbReference type="Proteomes" id="UP000000329">
    <property type="component" value="Chromosome"/>
</dbReference>
<proteinExistence type="predicted"/>
<name>D8IV69_HERSS</name>